<dbReference type="PANTHER" id="PTHR43272:SF52">
    <property type="entry name" value="AMP-DEPENDENT SYNTHETASE_LIGASE DOMAIN-CONTAINING PROTEIN"/>
    <property type="match status" value="1"/>
</dbReference>
<dbReference type="Proteomes" id="UP000287601">
    <property type="component" value="Chromosome"/>
</dbReference>
<evidence type="ECO:0000256" key="1">
    <source>
        <dbReference type="ARBA" id="ARBA00024484"/>
    </source>
</evidence>
<dbReference type="GO" id="GO:0016020">
    <property type="term" value="C:membrane"/>
    <property type="evidence" value="ECO:0007669"/>
    <property type="project" value="TreeGrafter"/>
</dbReference>
<evidence type="ECO:0000313" key="4">
    <source>
        <dbReference type="Proteomes" id="UP000287601"/>
    </source>
</evidence>
<dbReference type="PROSITE" id="PS00455">
    <property type="entry name" value="AMP_BINDING"/>
    <property type="match status" value="1"/>
</dbReference>
<dbReference type="RefSeq" id="WP_128746464.1">
    <property type="nucleotide sequence ID" value="NZ_CP035281.1"/>
</dbReference>
<dbReference type="KEGG" id="amij:EQM06_10885"/>
<protein>
    <submittedName>
        <fullName evidence="3">Long-chain fatty acid--CoA ligase</fullName>
    </submittedName>
</protein>
<feature type="domain" description="AMP-dependent synthetase/ligase" evidence="2">
    <location>
        <begin position="39"/>
        <end position="435"/>
    </location>
</feature>
<dbReference type="Pfam" id="PF00501">
    <property type="entry name" value="AMP-binding"/>
    <property type="match status" value="1"/>
</dbReference>
<dbReference type="PANTHER" id="PTHR43272">
    <property type="entry name" value="LONG-CHAIN-FATTY-ACID--COA LIGASE"/>
    <property type="match status" value="1"/>
</dbReference>
<comment type="catalytic activity">
    <reaction evidence="1">
        <text>a long-chain fatty acid + ATP + CoA = a long-chain fatty acyl-CoA + AMP + diphosphate</text>
        <dbReference type="Rhea" id="RHEA:15421"/>
        <dbReference type="ChEBI" id="CHEBI:30616"/>
        <dbReference type="ChEBI" id="CHEBI:33019"/>
        <dbReference type="ChEBI" id="CHEBI:57287"/>
        <dbReference type="ChEBI" id="CHEBI:57560"/>
        <dbReference type="ChEBI" id="CHEBI:83139"/>
        <dbReference type="ChEBI" id="CHEBI:456215"/>
        <dbReference type="EC" id="6.2.1.3"/>
    </reaction>
    <physiologicalReaction direction="left-to-right" evidence="1">
        <dbReference type="Rhea" id="RHEA:15422"/>
    </physiologicalReaction>
</comment>
<dbReference type="GO" id="GO:0004467">
    <property type="term" value="F:long-chain fatty acid-CoA ligase activity"/>
    <property type="evidence" value="ECO:0007669"/>
    <property type="project" value="UniProtKB-EC"/>
</dbReference>
<sequence>MLHAEEFIKNINENKDPHIRYKKSRPISDIKQMLNSSVELYKENTAFWVKKVKGGDYESITYAKTLTDVNALGTALIARGFKDKRIAVIGENGYEWAISYLAAVCGTGTVVPLDKELNANELMQLVVNAEVSCVLCDAKFGKIFKEMQASGETILKMVVTFGKENVRSGALSFRQLVEEGQEAIRQGNEEFTSAQIDPEKLSILLFTSGTTGVSKGVMLCHRNIADDLMSAPTVLEIRSEDIFFSVLPVHHTYECTCGFLLPLYKGAAIAYCEGLKYITKNLSEIKPTVFLGVPILFENLYRKIWQNVRKQGKESLLRRIIKINRATKKMGLDLGTLFLKDIREVFGGRMRLMICGGAAINPEILDGIRDFGIMALQGYGLTECAPIGALNPDKAAKSASIGRALPNFDMKVVDLNEEEIGEICLKGGNVMLGYYNMPQATAEVLKDGWFHTGDLGYMDSEGYAYITGRKKNVIITKNGKNVYPEELEYYLSNIPYVLESLVYDKESEDGTDTIIAASIRVDEEEVTQCLGEGYTDDMVEELLWNEVDKINETSPYFKKIKRIVLRKEEFEKNTSKKIKRFVEANKQ</sequence>
<dbReference type="InterPro" id="IPR020845">
    <property type="entry name" value="AMP-binding_CS"/>
</dbReference>
<dbReference type="Gene3D" id="3.30.300.30">
    <property type="match status" value="1"/>
</dbReference>
<keyword evidence="4" id="KW-1185">Reference proteome</keyword>
<dbReference type="OrthoDB" id="9803968at2"/>
<evidence type="ECO:0000313" key="3">
    <source>
        <dbReference type="EMBL" id="QAT43687.1"/>
    </source>
</evidence>
<gene>
    <name evidence="3" type="ORF">EQM06_10885</name>
</gene>
<accession>A0A410PXI8</accession>
<dbReference type="SUPFAM" id="SSF56801">
    <property type="entry name" value="Acetyl-CoA synthetase-like"/>
    <property type="match status" value="1"/>
</dbReference>
<dbReference type="Gene3D" id="3.40.50.12780">
    <property type="entry name" value="N-terminal domain of ligase-like"/>
    <property type="match status" value="1"/>
</dbReference>
<dbReference type="InterPro" id="IPR042099">
    <property type="entry name" value="ANL_N_sf"/>
</dbReference>
<keyword evidence="3" id="KW-0436">Ligase</keyword>
<name>A0A410PXI8_9FIRM</name>
<evidence type="ECO:0000259" key="2">
    <source>
        <dbReference type="Pfam" id="PF00501"/>
    </source>
</evidence>
<dbReference type="InterPro" id="IPR045851">
    <property type="entry name" value="AMP-bd_C_sf"/>
</dbReference>
<dbReference type="EMBL" id="CP035281">
    <property type="protein sequence ID" value="QAT43687.1"/>
    <property type="molecule type" value="Genomic_DNA"/>
</dbReference>
<reference evidence="3 4" key="1">
    <citation type="submission" date="2019-01" db="EMBL/GenBank/DDBJ databases">
        <title>Draft genomes of a novel of Aminipila strains.</title>
        <authorList>
            <person name="Ma S."/>
        </authorList>
    </citation>
    <scope>NUCLEOTIDE SEQUENCE [LARGE SCALE GENOMIC DNA]</scope>
    <source>
        <strain evidence="4">JN-39</strain>
    </source>
</reference>
<proteinExistence type="predicted"/>
<organism evidence="3 4">
    <name type="scientific">Aminipila luticellarii</name>
    <dbReference type="NCBI Taxonomy" id="2507160"/>
    <lineage>
        <taxon>Bacteria</taxon>
        <taxon>Bacillati</taxon>
        <taxon>Bacillota</taxon>
        <taxon>Clostridia</taxon>
        <taxon>Peptostreptococcales</taxon>
        <taxon>Anaerovoracaceae</taxon>
        <taxon>Aminipila</taxon>
    </lineage>
</organism>
<dbReference type="InterPro" id="IPR000873">
    <property type="entry name" value="AMP-dep_synth/lig_dom"/>
</dbReference>
<dbReference type="AlphaFoldDB" id="A0A410PXI8"/>